<feature type="region of interest" description="Disordered" evidence="1">
    <location>
        <begin position="1"/>
        <end position="50"/>
    </location>
</feature>
<gene>
    <name evidence="2" type="ORF">THAOC_30305</name>
</gene>
<accession>K0RP47</accession>
<feature type="compositionally biased region" description="Low complexity" evidence="1">
    <location>
        <begin position="1"/>
        <end position="15"/>
    </location>
</feature>
<sequence>MNNSSEQQEGQQEPSTFMDLEAADDDDASRTDNDKEEEEEEEEEEDGLPDILTLAEGHPGREFASTTRFRADLKLDGPLGRQRRGWIRKAEEESFPMDISTLPRARLLAELFLIKHELSRRNI</sequence>
<feature type="compositionally biased region" description="Acidic residues" evidence="1">
    <location>
        <begin position="34"/>
        <end position="48"/>
    </location>
</feature>
<dbReference type="EMBL" id="AGNL01043235">
    <property type="protein sequence ID" value="EJK50656.1"/>
    <property type="molecule type" value="Genomic_DNA"/>
</dbReference>
<dbReference type="AlphaFoldDB" id="K0RP47"/>
<keyword evidence="3" id="KW-1185">Reference proteome</keyword>
<organism evidence="2 3">
    <name type="scientific">Thalassiosira oceanica</name>
    <name type="common">Marine diatom</name>
    <dbReference type="NCBI Taxonomy" id="159749"/>
    <lineage>
        <taxon>Eukaryota</taxon>
        <taxon>Sar</taxon>
        <taxon>Stramenopiles</taxon>
        <taxon>Ochrophyta</taxon>
        <taxon>Bacillariophyta</taxon>
        <taxon>Coscinodiscophyceae</taxon>
        <taxon>Thalassiosirophycidae</taxon>
        <taxon>Thalassiosirales</taxon>
        <taxon>Thalassiosiraceae</taxon>
        <taxon>Thalassiosira</taxon>
    </lineage>
</organism>
<protein>
    <submittedName>
        <fullName evidence="2">Uncharacterized protein</fullName>
    </submittedName>
</protein>
<reference evidence="2 3" key="1">
    <citation type="journal article" date="2012" name="Genome Biol.">
        <title>Genome and low-iron response of an oceanic diatom adapted to chronic iron limitation.</title>
        <authorList>
            <person name="Lommer M."/>
            <person name="Specht M."/>
            <person name="Roy A.S."/>
            <person name="Kraemer L."/>
            <person name="Andreson R."/>
            <person name="Gutowska M.A."/>
            <person name="Wolf J."/>
            <person name="Bergner S.V."/>
            <person name="Schilhabel M.B."/>
            <person name="Klostermeier U.C."/>
            <person name="Beiko R.G."/>
            <person name="Rosenstiel P."/>
            <person name="Hippler M."/>
            <person name="Laroche J."/>
        </authorList>
    </citation>
    <scope>NUCLEOTIDE SEQUENCE [LARGE SCALE GENOMIC DNA]</scope>
    <source>
        <strain evidence="2 3">CCMP1005</strain>
    </source>
</reference>
<name>K0RP47_THAOC</name>
<proteinExistence type="predicted"/>
<comment type="caution">
    <text evidence="2">The sequence shown here is derived from an EMBL/GenBank/DDBJ whole genome shotgun (WGS) entry which is preliminary data.</text>
</comment>
<dbReference type="Proteomes" id="UP000266841">
    <property type="component" value="Unassembled WGS sequence"/>
</dbReference>
<evidence type="ECO:0000256" key="1">
    <source>
        <dbReference type="SAM" id="MobiDB-lite"/>
    </source>
</evidence>
<evidence type="ECO:0000313" key="3">
    <source>
        <dbReference type="Proteomes" id="UP000266841"/>
    </source>
</evidence>
<evidence type="ECO:0000313" key="2">
    <source>
        <dbReference type="EMBL" id="EJK50656.1"/>
    </source>
</evidence>